<dbReference type="InterPro" id="IPR004268">
    <property type="entry name" value="MurJ"/>
</dbReference>
<keyword evidence="5 10" id="KW-0573">Peptidoglycan synthesis</keyword>
<dbReference type="GO" id="GO:0015648">
    <property type="term" value="F:lipid-linked peptidoglycan transporter activity"/>
    <property type="evidence" value="ECO:0007669"/>
    <property type="project" value="UniProtKB-UniRule"/>
</dbReference>
<dbReference type="UniPathway" id="UPA00219"/>
<keyword evidence="10 11" id="KW-0961">Cell wall biogenesis/degradation</keyword>
<keyword evidence="10 11" id="KW-0813">Transport</keyword>
<feature type="transmembrane region" description="Helical" evidence="10">
    <location>
        <begin position="389"/>
        <end position="411"/>
    </location>
</feature>
<dbReference type="Proteomes" id="UP000595107">
    <property type="component" value="Chromosome"/>
</dbReference>
<proteinExistence type="inferred from homology"/>
<feature type="transmembrane region" description="Helical" evidence="10">
    <location>
        <begin position="90"/>
        <end position="117"/>
    </location>
</feature>
<dbReference type="GO" id="GO:0005886">
    <property type="term" value="C:plasma membrane"/>
    <property type="evidence" value="ECO:0007669"/>
    <property type="project" value="UniProtKB-SubCell"/>
</dbReference>
<keyword evidence="6 10" id="KW-1133">Transmembrane helix</keyword>
<gene>
    <name evidence="10 12" type="primary">murJ</name>
    <name evidence="12" type="ORF">I6G67_16910</name>
</gene>
<evidence type="ECO:0000256" key="8">
    <source>
        <dbReference type="ARBA" id="ARBA00060041"/>
    </source>
</evidence>
<feature type="transmembrane region" description="Helical" evidence="10">
    <location>
        <begin position="451"/>
        <end position="471"/>
    </location>
</feature>
<evidence type="ECO:0000256" key="5">
    <source>
        <dbReference type="ARBA" id="ARBA00022984"/>
    </source>
</evidence>
<dbReference type="PIRSF" id="PIRSF002869">
    <property type="entry name" value="MviN"/>
    <property type="match status" value="1"/>
</dbReference>
<feature type="transmembrane region" description="Helical" evidence="10">
    <location>
        <begin position="235"/>
        <end position="257"/>
    </location>
</feature>
<feature type="transmembrane region" description="Helical" evidence="10">
    <location>
        <begin position="316"/>
        <end position="340"/>
    </location>
</feature>
<dbReference type="PRINTS" id="PR01806">
    <property type="entry name" value="VIRFACTRMVIN"/>
</dbReference>
<dbReference type="GO" id="GO:0008360">
    <property type="term" value="P:regulation of cell shape"/>
    <property type="evidence" value="ECO:0007669"/>
    <property type="project" value="UniProtKB-UniRule"/>
</dbReference>
<accession>A0A7T2RVF3</accession>
<keyword evidence="2 10" id="KW-1003">Cell membrane</keyword>
<evidence type="ECO:0000256" key="3">
    <source>
        <dbReference type="ARBA" id="ARBA00022692"/>
    </source>
</evidence>
<evidence type="ECO:0000256" key="7">
    <source>
        <dbReference type="ARBA" id="ARBA00023136"/>
    </source>
</evidence>
<feature type="transmembrane region" description="Helical" evidence="10">
    <location>
        <begin position="137"/>
        <end position="157"/>
    </location>
</feature>
<reference evidence="12 13" key="1">
    <citation type="submission" date="2020-12" db="EMBL/GenBank/DDBJ databases">
        <title>FDA dAtabase for Regulatory Grade micrObial Sequences (FDA-ARGOS): Supporting development and validation of Infectious Disease Dx tests.</title>
        <authorList>
            <person name="Sproer C."/>
            <person name="Gronow S."/>
            <person name="Severitt S."/>
            <person name="Schroder I."/>
            <person name="Tallon L."/>
            <person name="Sadzewicz L."/>
            <person name="Zhao X."/>
            <person name="Boylan J."/>
            <person name="Ott S."/>
            <person name="Bowen H."/>
            <person name="Vavikolanu K."/>
            <person name="Mehta A."/>
            <person name="Aluvathingal J."/>
            <person name="Nadendla S."/>
            <person name="Lowell S."/>
            <person name="Myers T."/>
            <person name="Yan Y."/>
            <person name="Sichtig H."/>
        </authorList>
    </citation>
    <scope>NUCLEOTIDE SEQUENCE [LARGE SCALE GENOMIC DNA]</scope>
    <source>
        <strain evidence="12 13">FDAARGOS_910</strain>
    </source>
</reference>
<dbReference type="GO" id="GO:0009252">
    <property type="term" value="P:peptidoglycan biosynthetic process"/>
    <property type="evidence" value="ECO:0007669"/>
    <property type="project" value="UniProtKB-UniRule"/>
</dbReference>
<comment type="subcellular location">
    <subcellularLocation>
        <location evidence="10">Cell inner membrane</location>
        <topology evidence="10">Multi-pass membrane protein</topology>
    </subcellularLocation>
    <subcellularLocation>
        <location evidence="1">Cell membrane</location>
        <topology evidence="1">Multi-pass membrane protein</topology>
    </subcellularLocation>
</comment>
<dbReference type="AlphaFoldDB" id="A0A7T2RVF3"/>
<feature type="transmembrane region" description="Helical" evidence="10">
    <location>
        <begin position="164"/>
        <end position="182"/>
    </location>
</feature>
<evidence type="ECO:0000313" key="13">
    <source>
        <dbReference type="Proteomes" id="UP000595107"/>
    </source>
</evidence>
<comment type="pathway">
    <text evidence="10">Cell wall biogenesis; peptidoglycan biosynthesis.</text>
</comment>
<evidence type="ECO:0000256" key="4">
    <source>
        <dbReference type="ARBA" id="ARBA00022960"/>
    </source>
</evidence>
<sequence length="518" mass="57214">MDTMALWRSTVIVSAMTMLSRVLGLVRDIVLLNVFGAGKDFDTFVVAFRIPNFFRRLFAEGAFSQAFIPVLTEYKTGRTHAEVQILISRVFGCLMTVMTALTFLAMVAAPAVLYIYAPGFHADPEKFDLAVSMFRLTIPYLLFMSLTAFASSILNSYGSFASPAFSPVLLNVAMIAGAWWLTPYMAEPIMALGWAVIAAGVLQLAIQIPELWHKKLLIPPKVDFKHEGVDRIMKLMLPALFGVSVTQINLLLNTIWASFMQDGSVSWLYSAERMTELPLGLIGVAIGTVILPALSTRHAEQDMSKFRGMMDWAAKVIVLVGVPASIALFMLSTPIIQALFQRGQFTIEDTQMTALALQCMSAGVISFMLIKVFAPGFYAQQDTKTPVRVGLMAVAANAILNVVFIGFFKLIDWQAEHMALALASSGSALVNAGMLYFYLHKRDIFRFGAHWKKLFIQFGISNAVMIAALWYALTWYNGDVSQWIRVAEVIGLCVVGVVAYAVGLLLTGFRPRHLKHEA</sequence>
<dbReference type="CDD" id="cd13123">
    <property type="entry name" value="MATE_MurJ_like"/>
    <property type="match status" value="1"/>
</dbReference>
<dbReference type="RefSeq" id="WP_171057596.1">
    <property type="nucleotide sequence ID" value="NZ_BBTB01000024.1"/>
</dbReference>
<dbReference type="GO" id="GO:0071555">
    <property type="term" value="P:cell wall organization"/>
    <property type="evidence" value="ECO:0007669"/>
    <property type="project" value="UniProtKB-UniRule"/>
</dbReference>
<evidence type="ECO:0000256" key="9">
    <source>
        <dbReference type="ARBA" id="ARBA00061532"/>
    </source>
</evidence>
<feature type="transmembrane region" description="Helical" evidence="10">
    <location>
        <begin position="277"/>
        <end position="295"/>
    </location>
</feature>
<keyword evidence="3 10" id="KW-0812">Transmembrane</keyword>
<feature type="transmembrane region" description="Helical" evidence="10">
    <location>
        <begin position="188"/>
        <end position="206"/>
    </location>
</feature>
<protein>
    <recommendedName>
        <fullName evidence="10">Probable lipid II flippase MurJ</fullName>
    </recommendedName>
</protein>
<feature type="transmembrane region" description="Helical" evidence="10">
    <location>
        <begin position="352"/>
        <end position="377"/>
    </location>
</feature>
<dbReference type="HAMAP" id="MF_02078">
    <property type="entry name" value="MurJ_MviN"/>
    <property type="match status" value="1"/>
</dbReference>
<dbReference type="PANTHER" id="PTHR47019:SF1">
    <property type="entry name" value="LIPID II FLIPPASE MURJ"/>
    <property type="match status" value="1"/>
</dbReference>
<dbReference type="GO" id="GO:0034204">
    <property type="term" value="P:lipid translocation"/>
    <property type="evidence" value="ECO:0007669"/>
    <property type="project" value="TreeGrafter"/>
</dbReference>
<organism evidence="12 13">
    <name type="scientific">Acinetobacter johnsonii</name>
    <dbReference type="NCBI Taxonomy" id="40214"/>
    <lineage>
        <taxon>Bacteria</taxon>
        <taxon>Pseudomonadati</taxon>
        <taxon>Pseudomonadota</taxon>
        <taxon>Gammaproteobacteria</taxon>
        <taxon>Moraxellales</taxon>
        <taxon>Moraxellaceae</taxon>
        <taxon>Acinetobacter</taxon>
    </lineage>
</organism>
<dbReference type="NCBIfam" id="TIGR01695">
    <property type="entry name" value="murJ_mviN"/>
    <property type="match status" value="1"/>
</dbReference>
<feature type="transmembrane region" description="Helical" evidence="10">
    <location>
        <begin position="417"/>
        <end position="439"/>
    </location>
</feature>
<evidence type="ECO:0000256" key="2">
    <source>
        <dbReference type="ARBA" id="ARBA00022475"/>
    </source>
</evidence>
<comment type="function">
    <text evidence="8 10 11">Involved in peptidoglycan biosynthesis. Transports lipid-linked peptidoglycan precursors from the inner to the outer leaflet of the cytoplasmic membrane.</text>
</comment>
<evidence type="ECO:0000256" key="10">
    <source>
        <dbReference type="HAMAP-Rule" id="MF_02078"/>
    </source>
</evidence>
<dbReference type="EMBL" id="CP065666">
    <property type="protein sequence ID" value="QPS03827.1"/>
    <property type="molecule type" value="Genomic_DNA"/>
</dbReference>
<keyword evidence="4 10" id="KW-0133">Cell shape</keyword>
<evidence type="ECO:0000256" key="1">
    <source>
        <dbReference type="ARBA" id="ARBA00004651"/>
    </source>
</evidence>
<comment type="similarity">
    <text evidence="9 10 11">Belongs to the MurJ/MviN family.</text>
</comment>
<keyword evidence="7 10" id="KW-0472">Membrane</keyword>
<feature type="transmembrane region" description="Helical" evidence="10">
    <location>
        <begin position="483"/>
        <end position="506"/>
    </location>
</feature>
<dbReference type="Pfam" id="PF03023">
    <property type="entry name" value="MurJ"/>
    <property type="match status" value="1"/>
</dbReference>
<evidence type="ECO:0000256" key="11">
    <source>
        <dbReference type="PIRNR" id="PIRNR002869"/>
    </source>
</evidence>
<evidence type="ECO:0000256" key="6">
    <source>
        <dbReference type="ARBA" id="ARBA00022989"/>
    </source>
</evidence>
<evidence type="ECO:0000313" key="12">
    <source>
        <dbReference type="EMBL" id="QPS03827.1"/>
    </source>
</evidence>
<dbReference type="InterPro" id="IPR051050">
    <property type="entry name" value="Lipid_II_flippase_MurJ/MviN"/>
</dbReference>
<keyword evidence="10" id="KW-0997">Cell inner membrane</keyword>
<dbReference type="PANTHER" id="PTHR47019">
    <property type="entry name" value="LIPID II FLIPPASE MURJ"/>
    <property type="match status" value="1"/>
</dbReference>
<name>A0A7T2RVF3_ACIJO</name>